<protein>
    <recommendedName>
        <fullName evidence="3">Lipoprotein</fullName>
    </recommendedName>
</protein>
<evidence type="ECO:0000313" key="2">
    <source>
        <dbReference type="Proteomes" id="UP001055149"/>
    </source>
</evidence>
<accession>A0ABQ5JIU6</accession>
<dbReference type="RefSeq" id="WP_244055962.1">
    <property type="nucleotide sequence ID" value="NZ_BQXH01000016.1"/>
</dbReference>
<keyword evidence="2" id="KW-1185">Reference proteome</keyword>
<evidence type="ECO:0008006" key="3">
    <source>
        <dbReference type="Google" id="ProtNLM"/>
    </source>
</evidence>
<comment type="caution">
    <text evidence="1">The sequence shown here is derived from an EMBL/GenBank/DDBJ whole genome shotgun (WGS) entry which is preliminary data.</text>
</comment>
<name>A0ABQ5JIU6_9LACO</name>
<reference evidence="1" key="1">
    <citation type="journal article" date="2022" name="Int. J. Syst. Evol. Microbiol.">
        <title>A novel species of lactic acid bacteria, Ligilactobacillus pabuli sp. nov., isolated from alfalfa silage.</title>
        <authorList>
            <person name="Tohno M."/>
            <person name="Tanizawa Y."/>
            <person name="Sawada H."/>
            <person name="Sakamoto M."/>
            <person name="Ohkuma M."/>
            <person name="Kobayashi H."/>
        </authorList>
    </citation>
    <scope>NUCLEOTIDE SEQUENCE</scope>
    <source>
        <strain evidence="1">AF129</strain>
    </source>
</reference>
<dbReference type="EMBL" id="BQXH01000016">
    <property type="protein sequence ID" value="GKS81965.1"/>
    <property type="molecule type" value="Genomic_DNA"/>
</dbReference>
<proteinExistence type="predicted"/>
<dbReference type="Proteomes" id="UP001055149">
    <property type="component" value="Unassembled WGS sequence"/>
</dbReference>
<evidence type="ECO:0000313" key="1">
    <source>
        <dbReference type="EMBL" id="GKS81965.1"/>
    </source>
</evidence>
<gene>
    <name evidence="1" type="ORF">LPAF129_16510</name>
</gene>
<sequence length="319" mass="34262">MKKFSELALVLASAALLLTGCGRTKLTVSDHHLKADGLAVVIKGETNQKKVSYQIDDAAKKTVKAQNSAYTVMVPVQTSKQTVHLSAGAKKQTVTVDAVKSLGSYAKIKQAFDQGLVLTKLSAKDQQALMGLQKQGQQLKADQQKIAAKVAADQKTIAQKQDPAAVADLQKQAQAGAKLKAAAQKLQQQQAVLQPKLVQAQQAVKDQQLPATAKDGIHNLQKNKEFLLRANVDDQKVNALAVAVPVKVMKNQAKAKDFVLKFSTLAAAVGADPKDVLKQFKKNMNADKSSQTTIKSIHSNGVTFSIGLSADQLYIYLLK</sequence>
<organism evidence="1 2">
    <name type="scientific">Ligilactobacillus pabuli</name>
    <dbReference type="NCBI Taxonomy" id="2886039"/>
    <lineage>
        <taxon>Bacteria</taxon>
        <taxon>Bacillati</taxon>
        <taxon>Bacillota</taxon>
        <taxon>Bacilli</taxon>
        <taxon>Lactobacillales</taxon>
        <taxon>Lactobacillaceae</taxon>
        <taxon>Ligilactobacillus</taxon>
    </lineage>
</organism>
<dbReference type="PROSITE" id="PS51257">
    <property type="entry name" value="PROKAR_LIPOPROTEIN"/>
    <property type="match status" value="1"/>
</dbReference>